<dbReference type="InterPro" id="IPR009911">
    <property type="entry name" value="Fibroin_P25"/>
</dbReference>
<feature type="chain" id="PRO_5046422735" evidence="2">
    <location>
        <begin position="20"/>
        <end position="255"/>
    </location>
</feature>
<evidence type="ECO:0000256" key="2">
    <source>
        <dbReference type="SAM" id="SignalP"/>
    </source>
</evidence>
<sequence length="255" mass="28109">MESKLVFLLLLVCVSYTVGDDSDGDSSDSNSSDSNSSGSDGSSSSEDDNYFYPCSRDDLDCIRDYFANTNLCSKVSHEDRKSIHRDVLVAHLPKFNGTFVCLDDTITFYGSSIAAFYVDKKTNNLVMSINCEGINVYTARAKLAIHVRGHEPVRAEDFINVTYTTEFTAVMPNAGRHGVAAASVSSYNINAQPPFELGPEIADNSNEIVKEFVQAVLSDIPTAVAELHLTKAPYLFYVYLQEYICNFGIEYTGML</sequence>
<proteinExistence type="predicted"/>
<dbReference type="EMBL" id="JBEUOH010000014">
    <property type="protein sequence ID" value="KAL0879544.1"/>
    <property type="molecule type" value="Genomic_DNA"/>
</dbReference>
<name>A0ABR3HSR6_LOXSC</name>
<reference evidence="3 4" key="1">
    <citation type="submission" date="2024-06" db="EMBL/GenBank/DDBJ databases">
        <title>A chromosome-level genome assembly of beet webworm, Loxostege sticticalis.</title>
        <authorList>
            <person name="Zhang Y."/>
        </authorList>
    </citation>
    <scope>NUCLEOTIDE SEQUENCE [LARGE SCALE GENOMIC DNA]</scope>
    <source>
        <strain evidence="3">AQ026</strain>
        <tissue evidence="3">Whole body</tissue>
    </source>
</reference>
<gene>
    <name evidence="3" type="ORF">ABMA27_003282</name>
</gene>
<evidence type="ECO:0000313" key="3">
    <source>
        <dbReference type="EMBL" id="KAL0879544.1"/>
    </source>
</evidence>
<organism evidence="3 4">
    <name type="scientific">Loxostege sticticalis</name>
    <name type="common">Beet webworm moth</name>
    <dbReference type="NCBI Taxonomy" id="481309"/>
    <lineage>
        <taxon>Eukaryota</taxon>
        <taxon>Metazoa</taxon>
        <taxon>Ecdysozoa</taxon>
        <taxon>Arthropoda</taxon>
        <taxon>Hexapoda</taxon>
        <taxon>Insecta</taxon>
        <taxon>Pterygota</taxon>
        <taxon>Neoptera</taxon>
        <taxon>Endopterygota</taxon>
        <taxon>Lepidoptera</taxon>
        <taxon>Glossata</taxon>
        <taxon>Ditrysia</taxon>
        <taxon>Pyraloidea</taxon>
        <taxon>Crambidae</taxon>
        <taxon>Pyraustinae</taxon>
        <taxon>Loxostege</taxon>
    </lineage>
</organism>
<keyword evidence="4" id="KW-1185">Reference proteome</keyword>
<feature type="signal peptide" evidence="2">
    <location>
        <begin position="1"/>
        <end position="19"/>
    </location>
</feature>
<keyword evidence="2" id="KW-0732">Signal</keyword>
<dbReference type="Proteomes" id="UP001549920">
    <property type="component" value="Unassembled WGS sequence"/>
</dbReference>
<dbReference type="Pfam" id="PF07294">
    <property type="entry name" value="Fibroin_P25"/>
    <property type="match status" value="1"/>
</dbReference>
<comment type="caution">
    <text evidence="3">The sequence shown here is derived from an EMBL/GenBank/DDBJ whole genome shotgun (WGS) entry which is preliminary data.</text>
</comment>
<accession>A0ABR3HSR6</accession>
<protein>
    <submittedName>
        <fullName evidence="3">Uncharacterized protein</fullName>
    </submittedName>
</protein>
<evidence type="ECO:0000256" key="1">
    <source>
        <dbReference type="SAM" id="MobiDB-lite"/>
    </source>
</evidence>
<evidence type="ECO:0000313" key="4">
    <source>
        <dbReference type="Proteomes" id="UP001549920"/>
    </source>
</evidence>
<feature type="compositionally biased region" description="Low complexity" evidence="1">
    <location>
        <begin position="27"/>
        <end position="44"/>
    </location>
</feature>
<feature type="region of interest" description="Disordered" evidence="1">
    <location>
        <begin position="22"/>
        <end position="47"/>
    </location>
</feature>